<proteinExistence type="predicted"/>
<dbReference type="EC" id="3.6.4.13" evidence="1"/>
<keyword evidence="2" id="KW-0677">Repeat</keyword>
<feature type="domain" description="Tudor" evidence="8">
    <location>
        <begin position="4"/>
        <end position="72"/>
    </location>
</feature>
<reference evidence="9" key="1">
    <citation type="submission" date="2014-12" db="EMBL/GenBank/DDBJ databases">
        <title>Insight into the proteome of Arion vulgaris.</title>
        <authorList>
            <person name="Aradska J."/>
            <person name="Bulat T."/>
            <person name="Smidak R."/>
            <person name="Sarate P."/>
            <person name="Gangsoo J."/>
            <person name="Sialana F."/>
            <person name="Bilban M."/>
            <person name="Lubec G."/>
        </authorList>
    </citation>
    <scope>NUCLEOTIDE SEQUENCE</scope>
    <source>
        <tissue evidence="9">Skin</tissue>
    </source>
</reference>
<organism evidence="9">
    <name type="scientific">Arion vulgaris</name>
    <dbReference type="NCBI Taxonomy" id="1028688"/>
    <lineage>
        <taxon>Eukaryota</taxon>
        <taxon>Metazoa</taxon>
        <taxon>Spiralia</taxon>
        <taxon>Lophotrochozoa</taxon>
        <taxon>Mollusca</taxon>
        <taxon>Gastropoda</taxon>
        <taxon>Heterobranchia</taxon>
        <taxon>Euthyneura</taxon>
        <taxon>Panpulmonata</taxon>
        <taxon>Eupulmonata</taxon>
        <taxon>Stylommatophora</taxon>
        <taxon>Helicina</taxon>
        <taxon>Arionoidea</taxon>
        <taxon>Arionidae</taxon>
        <taxon>Arion</taxon>
    </lineage>
</organism>
<evidence type="ECO:0000256" key="5">
    <source>
        <dbReference type="ARBA" id="ARBA00022806"/>
    </source>
</evidence>
<evidence type="ECO:0000256" key="1">
    <source>
        <dbReference type="ARBA" id="ARBA00012552"/>
    </source>
</evidence>
<evidence type="ECO:0000256" key="2">
    <source>
        <dbReference type="ARBA" id="ARBA00022737"/>
    </source>
</evidence>
<dbReference type="PANTHER" id="PTHR22655:SF2">
    <property type="entry name" value="ATP-DEPENDENT RNA HELICASE TDRD12-RELATED"/>
    <property type="match status" value="1"/>
</dbReference>
<dbReference type="GO" id="GO:0005524">
    <property type="term" value="F:ATP binding"/>
    <property type="evidence" value="ECO:0007669"/>
    <property type="project" value="UniProtKB-KW"/>
</dbReference>
<evidence type="ECO:0000259" key="8">
    <source>
        <dbReference type="Pfam" id="PF00567"/>
    </source>
</evidence>
<dbReference type="GO" id="GO:0016787">
    <property type="term" value="F:hydrolase activity"/>
    <property type="evidence" value="ECO:0007669"/>
    <property type="project" value="UniProtKB-KW"/>
</dbReference>
<comment type="catalytic activity">
    <reaction evidence="7">
        <text>ATP + H2O = ADP + phosphate + H(+)</text>
        <dbReference type="Rhea" id="RHEA:13065"/>
        <dbReference type="ChEBI" id="CHEBI:15377"/>
        <dbReference type="ChEBI" id="CHEBI:15378"/>
        <dbReference type="ChEBI" id="CHEBI:30616"/>
        <dbReference type="ChEBI" id="CHEBI:43474"/>
        <dbReference type="ChEBI" id="CHEBI:456216"/>
        <dbReference type="EC" id="3.6.4.13"/>
    </reaction>
</comment>
<dbReference type="EMBL" id="HACG01029942">
    <property type="protein sequence ID" value="CEK76807.1"/>
    <property type="molecule type" value="Transcribed_RNA"/>
</dbReference>
<evidence type="ECO:0000256" key="7">
    <source>
        <dbReference type="ARBA" id="ARBA00047984"/>
    </source>
</evidence>
<evidence type="ECO:0000256" key="3">
    <source>
        <dbReference type="ARBA" id="ARBA00022741"/>
    </source>
</evidence>
<feature type="non-terminal residue" evidence="9">
    <location>
        <position position="1"/>
    </location>
</feature>
<sequence>PYVDGICAFKDNNNIFYRAKVLEVRRISVAAPIECRVWLVDAGYHQTGVLNQLLRLPQGLAEVPHQAVEVYLCSVKPMDGDS</sequence>
<dbReference type="Gene3D" id="2.30.30.140">
    <property type="match status" value="1"/>
</dbReference>
<evidence type="ECO:0000256" key="6">
    <source>
        <dbReference type="ARBA" id="ARBA00022840"/>
    </source>
</evidence>
<dbReference type="GO" id="GO:0003724">
    <property type="term" value="F:RNA helicase activity"/>
    <property type="evidence" value="ECO:0007669"/>
    <property type="project" value="UniProtKB-EC"/>
</dbReference>
<keyword evidence="6" id="KW-0067">ATP-binding</keyword>
<dbReference type="PANTHER" id="PTHR22655">
    <property type="entry name" value="ATP-DEPENDENT RNA HELICASE TDRD12-RELATED"/>
    <property type="match status" value="1"/>
</dbReference>
<gene>
    <name evidence="9" type="primary">ORF101633</name>
</gene>
<accession>A0A0B7A819</accession>
<name>A0A0B7A819_9EUPU</name>
<keyword evidence="3" id="KW-0547">Nucleotide-binding</keyword>
<dbReference type="GO" id="GO:0042078">
    <property type="term" value="P:germ-line stem cell division"/>
    <property type="evidence" value="ECO:0007669"/>
    <property type="project" value="TreeGrafter"/>
</dbReference>
<dbReference type="SUPFAM" id="SSF63748">
    <property type="entry name" value="Tudor/PWWP/MBT"/>
    <property type="match status" value="1"/>
</dbReference>
<dbReference type="AlphaFoldDB" id="A0A0B7A819"/>
<dbReference type="InterPro" id="IPR002999">
    <property type="entry name" value="Tudor"/>
</dbReference>
<keyword evidence="5" id="KW-0347">Helicase</keyword>
<dbReference type="Pfam" id="PF00567">
    <property type="entry name" value="TUDOR"/>
    <property type="match status" value="1"/>
</dbReference>
<protein>
    <recommendedName>
        <fullName evidence="1">RNA helicase</fullName>
        <ecNumber evidence="1">3.6.4.13</ecNumber>
    </recommendedName>
</protein>
<evidence type="ECO:0000256" key="4">
    <source>
        <dbReference type="ARBA" id="ARBA00022801"/>
    </source>
</evidence>
<keyword evidence="4" id="KW-0378">Hydrolase</keyword>
<evidence type="ECO:0000313" key="9">
    <source>
        <dbReference type="EMBL" id="CEK76807.1"/>
    </source>
</evidence>
<feature type="non-terminal residue" evidence="9">
    <location>
        <position position="82"/>
    </location>
</feature>